<protein>
    <submittedName>
        <fullName evidence="1">Uncharacterized protein</fullName>
    </submittedName>
</protein>
<evidence type="ECO:0000313" key="2">
    <source>
        <dbReference type="Proteomes" id="UP000238949"/>
    </source>
</evidence>
<dbReference type="Proteomes" id="UP000238949">
    <property type="component" value="Unassembled WGS sequence"/>
</dbReference>
<dbReference type="EMBL" id="PVNP01000184">
    <property type="protein sequence ID" value="PRO72530.1"/>
    <property type="molecule type" value="Genomic_DNA"/>
</dbReference>
<reference evidence="2" key="1">
    <citation type="journal article" date="2020" name="Int. J. Syst. Evol. Microbiol.">
        <title>Alteromonas alba sp. nov., a marine bacterium isolated from the seawater of the West Pacific Ocean.</title>
        <authorList>
            <person name="Sun C."/>
            <person name="Wu Y.-H."/>
            <person name="Xamxidin M."/>
            <person name="Cheng H."/>
            <person name="Xu X.-W."/>
        </authorList>
    </citation>
    <scope>NUCLEOTIDE SEQUENCE [LARGE SCALE GENOMIC DNA]</scope>
    <source>
        <strain evidence="2">190</strain>
    </source>
</reference>
<dbReference type="AlphaFoldDB" id="A0A2S9V7U2"/>
<dbReference type="InterPro" id="IPR047677">
    <property type="entry name" value="GDCCVxC"/>
</dbReference>
<proteinExistence type="predicted"/>
<gene>
    <name evidence="1" type="ORF">C6Y40_16260</name>
</gene>
<dbReference type="RefSeq" id="WP_105935477.1">
    <property type="nucleotide sequence ID" value="NZ_PVNP01000184.1"/>
</dbReference>
<name>A0A2S9V7U2_9ALTE</name>
<comment type="caution">
    <text evidence="1">The sequence shown here is derived from an EMBL/GenBank/DDBJ whole genome shotgun (WGS) entry which is preliminary data.</text>
</comment>
<evidence type="ECO:0000313" key="1">
    <source>
        <dbReference type="EMBL" id="PRO72530.1"/>
    </source>
</evidence>
<organism evidence="1 2">
    <name type="scientific">Alteromonas alba</name>
    <dbReference type="NCBI Taxonomy" id="2079529"/>
    <lineage>
        <taxon>Bacteria</taxon>
        <taxon>Pseudomonadati</taxon>
        <taxon>Pseudomonadota</taxon>
        <taxon>Gammaproteobacteria</taxon>
        <taxon>Alteromonadales</taxon>
        <taxon>Alteromonadaceae</taxon>
        <taxon>Alteromonas/Salinimonas group</taxon>
        <taxon>Alteromonas</taxon>
    </lineage>
</organism>
<sequence>MRGIELESKITCPKCGFSKVETMPTNACQWYYECEGCKALLKPLIGDCCVYCSFGTVKCPPIQEGSSCCNKS</sequence>
<dbReference type="OrthoDB" id="332228at2"/>
<keyword evidence="2" id="KW-1185">Reference proteome</keyword>
<accession>A0A2S9V7U2</accession>
<dbReference type="NCBIfam" id="NF041374">
    <property type="entry name" value="GDCCVxC"/>
    <property type="match status" value="1"/>
</dbReference>